<organism evidence="2 3">
    <name type="scientific">Perca fluviatilis</name>
    <name type="common">European perch</name>
    <dbReference type="NCBI Taxonomy" id="8168"/>
    <lineage>
        <taxon>Eukaryota</taxon>
        <taxon>Metazoa</taxon>
        <taxon>Chordata</taxon>
        <taxon>Craniata</taxon>
        <taxon>Vertebrata</taxon>
        <taxon>Euteleostomi</taxon>
        <taxon>Actinopterygii</taxon>
        <taxon>Neopterygii</taxon>
        <taxon>Teleostei</taxon>
        <taxon>Neoteleostei</taxon>
        <taxon>Acanthomorphata</taxon>
        <taxon>Eupercaria</taxon>
        <taxon>Perciformes</taxon>
        <taxon>Percoidei</taxon>
        <taxon>Percidae</taxon>
        <taxon>Percinae</taxon>
        <taxon>Perca</taxon>
    </lineage>
</organism>
<dbReference type="AlphaFoldDB" id="A0A6A5ERE7"/>
<accession>A0A6A5ERE7</accession>
<dbReference type="Proteomes" id="UP000465112">
    <property type="component" value="Chromosome 14"/>
</dbReference>
<dbReference type="Gene3D" id="3.40.570.10">
    <property type="entry name" value="Extracellular Endonuclease, subunit A"/>
    <property type="match status" value="1"/>
</dbReference>
<dbReference type="PANTHER" id="PTHR21472">
    <property type="entry name" value="ENDONUCLEASE DOMAIN-CONTAINING 1 PROTEIN ENDOD1"/>
    <property type="match status" value="1"/>
</dbReference>
<proteinExistence type="predicted"/>
<feature type="signal peptide" evidence="1">
    <location>
        <begin position="1"/>
        <end position="23"/>
    </location>
</feature>
<comment type="caution">
    <text evidence="2">The sequence shown here is derived from an EMBL/GenBank/DDBJ whole genome shotgun (WGS) entry which is preliminary data.</text>
</comment>
<evidence type="ECO:0000256" key="1">
    <source>
        <dbReference type="SAM" id="SignalP"/>
    </source>
</evidence>
<sequence length="179" mass="20882">MTSPNTWYPLAASLFLSIVPTVAEVVNSLSDCDQFLLEGTQPQVPGILEGGRILNQNRYKPICQTFDNERRFVTLYDTENRIPVFSAYKYRGGVGKRPANDWKIEPQLEDEDDKNMKLGDKNKTYNHQAGNIDYRRNRVFDRGHIFPSFYIRTSHLHIGHSPYNIWPFHRNVRTCNIYI</sequence>
<dbReference type="InterPro" id="IPR044925">
    <property type="entry name" value="His-Me_finger_sf"/>
</dbReference>
<protein>
    <recommendedName>
        <fullName evidence="4">DNA/RNA non-specific endonuclease domain-containing protein</fullName>
    </recommendedName>
</protein>
<dbReference type="InterPro" id="IPR044929">
    <property type="entry name" value="DNA/RNA_non-sp_Endonuclease_sf"/>
</dbReference>
<keyword evidence="3" id="KW-1185">Reference proteome</keyword>
<feature type="chain" id="PRO_5025595646" description="DNA/RNA non-specific endonuclease domain-containing protein" evidence="1">
    <location>
        <begin position="24"/>
        <end position="179"/>
    </location>
</feature>
<dbReference type="SUPFAM" id="SSF54060">
    <property type="entry name" value="His-Me finger endonucleases"/>
    <property type="match status" value="1"/>
</dbReference>
<evidence type="ECO:0000313" key="2">
    <source>
        <dbReference type="EMBL" id="KAF1380979.1"/>
    </source>
</evidence>
<evidence type="ECO:0000313" key="3">
    <source>
        <dbReference type="Proteomes" id="UP000465112"/>
    </source>
</evidence>
<gene>
    <name evidence="2" type="ORF">PFLUV_G00169680</name>
</gene>
<name>A0A6A5ERE7_PERFL</name>
<dbReference type="PANTHER" id="PTHR21472:SF15">
    <property type="entry name" value="ENDONUCLEASE DOMAIN-CONTAINING 1 PROTEIN-RELATED"/>
    <property type="match status" value="1"/>
</dbReference>
<dbReference type="InterPro" id="IPR039015">
    <property type="entry name" value="ENDOD1"/>
</dbReference>
<evidence type="ECO:0008006" key="4">
    <source>
        <dbReference type="Google" id="ProtNLM"/>
    </source>
</evidence>
<reference evidence="2 3" key="1">
    <citation type="submission" date="2019-06" db="EMBL/GenBank/DDBJ databases">
        <title>A chromosome-scale genome assembly of the European perch, Perca fluviatilis.</title>
        <authorList>
            <person name="Roques C."/>
            <person name="Zahm M."/>
            <person name="Cabau C."/>
            <person name="Klopp C."/>
            <person name="Bouchez O."/>
            <person name="Donnadieu C."/>
            <person name="Kuhl H."/>
            <person name="Gislard M."/>
            <person name="Guendouz S."/>
            <person name="Journot L."/>
            <person name="Haffray P."/>
            <person name="Bestin A."/>
            <person name="Morvezen R."/>
            <person name="Feron R."/>
            <person name="Wen M."/>
            <person name="Jouanno E."/>
            <person name="Herpin A."/>
            <person name="Schartl M."/>
            <person name="Postlethwait J."/>
            <person name="Schaerlinger B."/>
            <person name="Chardard D."/>
            <person name="Lecocq T."/>
            <person name="Poncet C."/>
            <person name="Jaffrelo L."/>
            <person name="Lampietro C."/>
            <person name="Guiguen Y."/>
        </authorList>
    </citation>
    <scope>NUCLEOTIDE SEQUENCE [LARGE SCALE GENOMIC DNA]</scope>
    <source>
        <tissue evidence="2">Blood</tissue>
    </source>
</reference>
<keyword evidence="1" id="KW-0732">Signal</keyword>
<dbReference type="EMBL" id="VHII01000014">
    <property type="protein sequence ID" value="KAF1380979.1"/>
    <property type="molecule type" value="Genomic_DNA"/>
</dbReference>